<dbReference type="EMBL" id="JAYMYS010000005">
    <property type="protein sequence ID" value="KAK7391664.1"/>
    <property type="molecule type" value="Genomic_DNA"/>
</dbReference>
<accession>A0AAN9SA95</accession>
<proteinExistence type="predicted"/>
<dbReference type="AlphaFoldDB" id="A0AAN9SA95"/>
<name>A0AAN9SA95_PSOTE</name>
<evidence type="ECO:0000313" key="2">
    <source>
        <dbReference type="Proteomes" id="UP001386955"/>
    </source>
</evidence>
<comment type="caution">
    <text evidence="1">The sequence shown here is derived from an EMBL/GenBank/DDBJ whole genome shotgun (WGS) entry which is preliminary data.</text>
</comment>
<reference evidence="1 2" key="1">
    <citation type="submission" date="2024-01" db="EMBL/GenBank/DDBJ databases">
        <title>The genomes of 5 underutilized Papilionoideae crops provide insights into root nodulation and disease resistanc.</title>
        <authorList>
            <person name="Jiang F."/>
        </authorList>
    </citation>
    <scope>NUCLEOTIDE SEQUENCE [LARGE SCALE GENOMIC DNA]</scope>
    <source>
        <strain evidence="1">DUOXIRENSHENG_FW03</strain>
        <tissue evidence="1">Leaves</tissue>
    </source>
</reference>
<organism evidence="1 2">
    <name type="scientific">Psophocarpus tetragonolobus</name>
    <name type="common">Winged bean</name>
    <name type="synonym">Dolichos tetragonolobus</name>
    <dbReference type="NCBI Taxonomy" id="3891"/>
    <lineage>
        <taxon>Eukaryota</taxon>
        <taxon>Viridiplantae</taxon>
        <taxon>Streptophyta</taxon>
        <taxon>Embryophyta</taxon>
        <taxon>Tracheophyta</taxon>
        <taxon>Spermatophyta</taxon>
        <taxon>Magnoliopsida</taxon>
        <taxon>eudicotyledons</taxon>
        <taxon>Gunneridae</taxon>
        <taxon>Pentapetalae</taxon>
        <taxon>rosids</taxon>
        <taxon>fabids</taxon>
        <taxon>Fabales</taxon>
        <taxon>Fabaceae</taxon>
        <taxon>Papilionoideae</taxon>
        <taxon>50 kb inversion clade</taxon>
        <taxon>NPAAA clade</taxon>
        <taxon>indigoferoid/millettioid clade</taxon>
        <taxon>Phaseoleae</taxon>
        <taxon>Psophocarpus</taxon>
    </lineage>
</organism>
<dbReference type="Proteomes" id="UP001386955">
    <property type="component" value="Unassembled WGS sequence"/>
</dbReference>
<gene>
    <name evidence="1" type="ORF">VNO78_20082</name>
</gene>
<protein>
    <submittedName>
        <fullName evidence="1">Uncharacterized protein</fullName>
    </submittedName>
</protein>
<sequence>MALGVITSNIVQQKSSTNAQNLGLKLHLQQRSESKGCTKLGPEVQSDSDAKVSHFLKVGELKQQDARDGGAKMTYLGNRMN</sequence>
<evidence type="ECO:0000313" key="1">
    <source>
        <dbReference type="EMBL" id="KAK7391664.1"/>
    </source>
</evidence>
<keyword evidence="2" id="KW-1185">Reference proteome</keyword>